<dbReference type="Proteomes" id="UP001265983">
    <property type="component" value="Unassembled WGS sequence"/>
</dbReference>
<dbReference type="EMBL" id="LR738855">
    <property type="protein sequence ID" value="VZH86170.1"/>
    <property type="molecule type" value="Genomic_DNA"/>
</dbReference>
<accession>A0A6I8MIP4</accession>
<gene>
    <name evidence="3" type="primary">mhpB</name>
    <name evidence="3" type="ORF">FRC0190_02102</name>
    <name evidence="2" type="ORF">P8T80_10600</name>
</gene>
<keyword evidence="5" id="KW-1185">Reference proteome</keyword>
<dbReference type="EC" id="1.13.11.16" evidence="2"/>
<proteinExistence type="predicted"/>
<evidence type="ECO:0000313" key="2">
    <source>
        <dbReference type="EMBL" id="MDT9411812.1"/>
    </source>
</evidence>
<sequence length="311" mass="34830">MPAALVAMSHSPLLHHNQPAQEVMDELNQQFDRIASFIRDYAPDEIVVFWPDHFNGFFYELMPPFCVGFEAFGTGDYGSWDKRLNVSTTAEPLAQAILNAKVDIAISRNMEVDHGAVQPLELAFGSAVDQHPIIPIYVNGVAWPFAPITRVRAMGQAVGEYFKNTDKKVLFIASGGLSHDPPLPRWHEATEEQKAMLLDRSARTPQTRAAREARVIEMGKKFARGEAPIMDINPQWDQEFMRVCASNDPKLFDAYQAESMEATAGHSVHEVRTWVAAVSALHAMNPDYSCELEYYRPIPEFIAGFGILIAH</sequence>
<evidence type="ECO:0000259" key="1">
    <source>
        <dbReference type="Pfam" id="PF02900"/>
    </source>
</evidence>
<dbReference type="Gene3D" id="3.40.830.10">
    <property type="entry name" value="LigB-like"/>
    <property type="match status" value="1"/>
</dbReference>
<dbReference type="RefSeq" id="WP_155874180.1">
    <property type="nucleotide sequence ID" value="NZ_CP168248.1"/>
</dbReference>
<name>A0A6I8MIP4_9CORY</name>
<dbReference type="Pfam" id="PF02900">
    <property type="entry name" value="LigB"/>
    <property type="match status" value="1"/>
</dbReference>
<feature type="domain" description="Extradiol ring-cleavage dioxygenase class III enzyme subunit B" evidence="1">
    <location>
        <begin position="6"/>
        <end position="306"/>
    </location>
</feature>
<evidence type="ECO:0000313" key="3">
    <source>
        <dbReference type="EMBL" id="VZH86170.1"/>
    </source>
</evidence>
<evidence type="ECO:0000313" key="5">
    <source>
        <dbReference type="Proteomes" id="UP001265983"/>
    </source>
</evidence>
<dbReference type="Proteomes" id="UP000423525">
    <property type="component" value="Chromosome"/>
</dbReference>
<dbReference type="GO" id="GO:0008198">
    <property type="term" value="F:ferrous iron binding"/>
    <property type="evidence" value="ECO:0007669"/>
    <property type="project" value="InterPro"/>
</dbReference>
<keyword evidence="2" id="KW-0560">Oxidoreductase</keyword>
<keyword evidence="3" id="KW-0223">Dioxygenase</keyword>
<reference evidence="2 5" key="2">
    <citation type="submission" date="2023-03" db="EMBL/GenBank/DDBJ databases">
        <title>Whole genome sequence of the first Corynebacterium rouxii strains isolated in Brazil: a recent member of Corynebacterium diphtheriae complex.</title>
        <authorList>
            <person name="Vieira V."/>
            <person name="Ramos J.N."/>
            <person name="Araujo M.R.B."/>
            <person name="Baio P.V."/>
            <person name="Sant'Anna L.O."/>
            <person name="Veras J.F.C."/>
            <person name="Vieira E.M.D."/>
            <person name="Sousa M.A.B."/>
            <person name="Camargo C.H."/>
            <person name="Sacchi C.T."/>
            <person name="Campos K.R."/>
            <person name="Santos M.B.N."/>
            <person name="Bokermann S."/>
            <person name="Alvim L.B."/>
            <person name="Santos L.S."/>
            <person name="Mattos-Guaraldi A.L."/>
        </authorList>
    </citation>
    <scope>NUCLEOTIDE SEQUENCE [LARGE SCALE GENOMIC DNA]</scope>
    <source>
        <strain evidence="2 5">70862</strain>
    </source>
</reference>
<dbReference type="InterPro" id="IPR004183">
    <property type="entry name" value="Xdiol_dOase_suB"/>
</dbReference>
<dbReference type="GO" id="GO:0047070">
    <property type="term" value="F:3-carboxyethylcatechol 2,3-dioxygenase activity"/>
    <property type="evidence" value="ECO:0007669"/>
    <property type="project" value="UniProtKB-EC"/>
</dbReference>
<protein>
    <submittedName>
        <fullName evidence="3">3-(2,3-dihydroxyphenyl)propionate dioxygenase</fullName>
    </submittedName>
    <submittedName>
        <fullName evidence="2">3-carboxyethylcatechol 2,3-dioxygenase</fullName>
        <ecNumber evidence="2">1.13.11.16</ecNumber>
    </submittedName>
</protein>
<reference evidence="3 4" key="1">
    <citation type="submission" date="2019-11" db="EMBL/GenBank/DDBJ databases">
        <authorList>
            <person name="Brisse S."/>
        </authorList>
    </citation>
    <scope>NUCLEOTIDE SEQUENCE [LARGE SCALE GENOMIC DNA]</scope>
    <source>
        <strain evidence="3">FRC0190</strain>
    </source>
</reference>
<dbReference type="SUPFAM" id="SSF53213">
    <property type="entry name" value="LigB-like"/>
    <property type="match status" value="1"/>
</dbReference>
<dbReference type="KEGG" id="crf:FRC0190_02102"/>
<dbReference type="EMBL" id="JARUHM010000013">
    <property type="protein sequence ID" value="MDT9411812.1"/>
    <property type="molecule type" value="Genomic_DNA"/>
</dbReference>
<dbReference type="AlphaFoldDB" id="A0A6I8MIP4"/>
<organism evidence="3 4">
    <name type="scientific">Corynebacterium rouxii</name>
    <dbReference type="NCBI Taxonomy" id="2719119"/>
    <lineage>
        <taxon>Bacteria</taxon>
        <taxon>Bacillati</taxon>
        <taxon>Actinomycetota</taxon>
        <taxon>Actinomycetes</taxon>
        <taxon>Mycobacteriales</taxon>
        <taxon>Corynebacteriaceae</taxon>
        <taxon>Corynebacterium</taxon>
    </lineage>
</organism>
<evidence type="ECO:0000313" key="4">
    <source>
        <dbReference type="Proteomes" id="UP000423525"/>
    </source>
</evidence>
<dbReference type="NCBIfam" id="NF009910">
    <property type="entry name" value="PRK13370.1-4"/>
    <property type="match status" value="1"/>
</dbReference>